<evidence type="ECO:0000313" key="2">
    <source>
        <dbReference type="Proteomes" id="UP000199001"/>
    </source>
</evidence>
<keyword evidence="2" id="KW-1185">Reference proteome</keyword>
<gene>
    <name evidence="1" type="ORF">GA0070606_0492</name>
</gene>
<accession>A0A1C6TSU3</accession>
<evidence type="ECO:0000313" key="1">
    <source>
        <dbReference type="EMBL" id="SCL44872.1"/>
    </source>
</evidence>
<dbReference type="AlphaFoldDB" id="A0A1C6TSU3"/>
<reference evidence="2" key="1">
    <citation type="submission" date="2016-06" db="EMBL/GenBank/DDBJ databases">
        <authorList>
            <person name="Varghese N."/>
            <person name="Submissions Spin"/>
        </authorList>
    </citation>
    <scope>NUCLEOTIDE SEQUENCE [LARGE SCALE GENOMIC DNA]</scope>
    <source>
        <strain evidence="2">DSM 43903</strain>
    </source>
</reference>
<organism evidence="1 2">
    <name type="scientific">Micromonospora citrea</name>
    <dbReference type="NCBI Taxonomy" id="47855"/>
    <lineage>
        <taxon>Bacteria</taxon>
        <taxon>Bacillati</taxon>
        <taxon>Actinomycetota</taxon>
        <taxon>Actinomycetes</taxon>
        <taxon>Micromonosporales</taxon>
        <taxon>Micromonosporaceae</taxon>
        <taxon>Micromonospora</taxon>
    </lineage>
</organism>
<proteinExistence type="predicted"/>
<protein>
    <submittedName>
        <fullName evidence="1">Uncharacterized protein</fullName>
    </submittedName>
</protein>
<sequence>MIMTSIAERLASNSLQQHMFESQSTVVQECVPNGGMCLFTYTCCDGYYCRLTDGWSADGHCRPG</sequence>
<name>A0A1C6TSU3_9ACTN</name>
<dbReference type="Proteomes" id="UP000199001">
    <property type="component" value="Unassembled WGS sequence"/>
</dbReference>
<dbReference type="STRING" id="47855.GA0070606_0492"/>
<dbReference type="EMBL" id="FMHZ01000002">
    <property type="protein sequence ID" value="SCL44872.1"/>
    <property type="molecule type" value="Genomic_DNA"/>
</dbReference>